<dbReference type="RefSeq" id="WP_406698533.1">
    <property type="nucleotide sequence ID" value="NZ_CP155447.1"/>
</dbReference>
<reference evidence="1" key="1">
    <citation type="submission" date="2024-05" db="EMBL/GenBank/DDBJ databases">
        <title>Planctomycetes of the genus Singulisphaera possess chitinolytic capabilities.</title>
        <authorList>
            <person name="Ivanova A."/>
        </authorList>
    </citation>
    <scope>NUCLEOTIDE SEQUENCE</scope>
    <source>
        <strain evidence="1">Ch08T</strain>
    </source>
</reference>
<accession>A0AAU7CKK9</accession>
<name>A0AAU7CKK9_9BACT</name>
<sequence>MTVDLMPCWLADALRRIDALPCKSIRDVDRKRFAARLVRFAEIDDPAFPCPAVWRDEAGAIVIRWDCPHGGAKILEILITHPRFFQVSFWTPGKTTAVRIVKGKHAQWVRRILEDFWGVPTGCSVEALMELAEIGH</sequence>
<dbReference type="AlphaFoldDB" id="A0AAU7CKK9"/>
<gene>
    <name evidence="1" type="ORF">V5E97_06590</name>
</gene>
<dbReference type="EMBL" id="CP155447">
    <property type="protein sequence ID" value="XBH05685.1"/>
    <property type="molecule type" value="Genomic_DNA"/>
</dbReference>
<evidence type="ECO:0000313" key="1">
    <source>
        <dbReference type="EMBL" id="XBH05685.1"/>
    </source>
</evidence>
<proteinExistence type="predicted"/>
<protein>
    <submittedName>
        <fullName evidence="1">Uncharacterized protein</fullName>
    </submittedName>
</protein>
<organism evidence="1">
    <name type="scientific">Singulisphaera sp. Ch08</name>
    <dbReference type="NCBI Taxonomy" id="3120278"/>
    <lineage>
        <taxon>Bacteria</taxon>
        <taxon>Pseudomonadati</taxon>
        <taxon>Planctomycetota</taxon>
        <taxon>Planctomycetia</taxon>
        <taxon>Isosphaerales</taxon>
        <taxon>Isosphaeraceae</taxon>
        <taxon>Singulisphaera</taxon>
    </lineage>
</organism>